<dbReference type="CDD" id="cd19166">
    <property type="entry name" value="HemeO-bac"/>
    <property type="match status" value="1"/>
</dbReference>
<dbReference type="Proteomes" id="UP001596101">
    <property type="component" value="Unassembled WGS sequence"/>
</dbReference>
<dbReference type="Pfam" id="PF01126">
    <property type="entry name" value="Heme_oxygenase"/>
    <property type="match status" value="1"/>
</dbReference>
<accession>A0ABW0MS98</accession>
<dbReference type="InterPro" id="IPR016053">
    <property type="entry name" value="Haem_Oase-like"/>
</dbReference>
<name>A0ABW0MS98_9BURK</name>
<dbReference type="SUPFAM" id="SSF48613">
    <property type="entry name" value="Heme oxygenase-like"/>
    <property type="match status" value="1"/>
</dbReference>
<proteinExistence type="predicted"/>
<protein>
    <submittedName>
        <fullName evidence="1">Biliverdin-producing heme oxygenase</fullName>
    </submittedName>
</protein>
<organism evidence="1 2">
    <name type="scientific">Massilia suwonensis</name>
    <dbReference type="NCBI Taxonomy" id="648895"/>
    <lineage>
        <taxon>Bacteria</taxon>
        <taxon>Pseudomonadati</taxon>
        <taxon>Pseudomonadota</taxon>
        <taxon>Betaproteobacteria</taxon>
        <taxon>Burkholderiales</taxon>
        <taxon>Oxalobacteraceae</taxon>
        <taxon>Telluria group</taxon>
        <taxon>Massilia</taxon>
    </lineage>
</organism>
<dbReference type="Gene3D" id="1.20.910.10">
    <property type="entry name" value="Heme oxygenase-like"/>
    <property type="match status" value="1"/>
</dbReference>
<gene>
    <name evidence="1" type="ORF">ACFPQ5_16260</name>
</gene>
<dbReference type="EMBL" id="JBHSMR010000013">
    <property type="protein sequence ID" value="MFC5479753.1"/>
    <property type="molecule type" value="Genomic_DNA"/>
</dbReference>
<dbReference type="RefSeq" id="WP_379757823.1">
    <property type="nucleotide sequence ID" value="NZ_JBHSMR010000013.1"/>
</dbReference>
<sequence length="198" mass="20949">MNRPIDTARESDVLAALRRATSSRHERLDSGLPLSAPDATLADYCQHLQLLRAWLAPLAAWQQGYTDGPQGPAGPAAAPHLALIEADLAESSLAGCNAAPQSHAAPWPIDASPAYRWGVAYVVEGSQLGGAVLYKRLAEQLAPHPLRYLRGAGEGGPGPRWRAFMEALRAEVSSEAEVADACAGACDAFDRILALAFD</sequence>
<dbReference type="InterPro" id="IPR016084">
    <property type="entry name" value="Haem_Oase-like_multi-hlx"/>
</dbReference>
<evidence type="ECO:0000313" key="1">
    <source>
        <dbReference type="EMBL" id="MFC5479753.1"/>
    </source>
</evidence>
<reference evidence="2" key="1">
    <citation type="journal article" date="2019" name="Int. J. Syst. Evol. Microbiol.">
        <title>The Global Catalogue of Microorganisms (GCM) 10K type strain sequencing project: providing services to taxonomists for standard genome sequencing and annotation.</title>
        <authorList>
            <consortium name="The Broad Institute Genomics Platform"/>
            <consortium name="The Broad Institute Genome Sequencing Center for Infectious Disease"/>
            <person name="Wu L."/>
            <person name="Ma J."/>
        </authorList>
    </citation>
    <scope>NUCLEOTIDE SEQUENCE [LARGE SCALE GENOMIC DNA]</scope>
    <source>
        <strain evidence="2">CCUG 43111</strain>
    </source>
</reference>
<comment type="caution">
    <text evidence="1">The sequence shown here is derived from an EMBL/GenBank/DDBJ whole genome shotgun (WGS) entry which is preliminary data.</text>
</comment>
<keyword evidence="2" id="KW-1185">Reference proteome</keyword>
<evidence type="ECO:0000313" key="2">
    <source>
        <dbReference type="Proteomes" id="UP001596101"/>
    </source>
</evidence>